<dbReference type="EMBL" id="CP098242">
    <property type="protein sequence ID" value="WAW09711.1"/>
    <property type="molecule type" value="Genomic_DNA"/>
</dbReference>
<accession>A0A9E9LV38</accession>
<keyword evidence="1" id="KW-0812">Transmembrane</keyword>
<proteinExistence type="predicted"/>
<feature type="transmembrane region" description="Helical" evidence="1">
    <location>
        <begin position="175"/>
        <end position="194"/>
    </location>
</feature>
<dbReference type="Proteomes" id="UP001156215">
    <property type="component" value="Chromosome"/>
</dbReference>
<evidence type="ECO:0000313" key="2">
    <source>
        <dbReference type="EMBL" id="WAW09711.1"/>
    </source>
</evidence>
<keyword evidence="1" id="KW-0472">Membrane</keyword>
<keyword evidence="3" id="KW-1185">Reference proteome</keyword>
<evidence type="ECO:0000256" key="1">
    <source>
        <dbReference type="SAM" id="Phobius"/>
    </source>
</evidence>
<feature type="transmembrane region" description="Helical" evidence="1">
    <location>
        <begin position="230"/>
        <end position="252"/>
    </location>
</feature>
<dbReference type="KEGG" id="ovb:NB640_10845"/>
<dbReference type="AlphaFoldDB" id="A0A9E9LV38"/>
<reference evidence="2" key="1">
    <citation type="journal article" date="2022" name="Front. Microbiol.">
        <title>New perspectives on an old grouping: The genomic and phenotypic variability of Oxalobacter formigenes and the implications for calcium oxalate stone prevention.</title>
        <authorList>
            <person name="Chmiel J.A."/>
            <person name="Carr C."/>
            <person name="Stuivenberg G.A."/>
            <person name="Venema R."/>
            <person name="Chanyi R.M."/>
            <person name="Al K.F."/>
            <person name="Giguere D."/>
            <person name="Say H."/>
            <person name="Akouris P.P."/>
            <person name="Dominguez Romero S.A."/>
            <person name="Kwong A."/>
            <person name="Tai V."/>
            <person name="Koval S.F."/>
            <person name="Razvi H."/>
            <person name="Bjazevic J."/>
            <person name="Burton J.P."/>
        </authorList>
    </citation>
    <scope>NUCLEOTIDE SEQUENCE</scope>
    <source>
        <strain evidence="2">WoOx3</strain>
    </source>
</reference>
<gene>
    <name evidence="2" type="ORF">NB640_10845</name>
</gene>
<evidence type="ECO:0000313" key="3">
    <source>
        <dbReference type="Proteomes" id="UP001156215"/>
    </source>
</evidence>
<protein>
    <submittedName>
        <fullName evidence="2">Uncharacterized protein</fullName>
    </submittedName>
</protein>
<organism evidence="2 3">
    <name type="scientific">Oxalobacter vibrioformis</name>
    <dbReference type="NCBI Taxonomy" id="933080"/>
    <lineage>
        <taxon>Bacteria</taxon>
        <taxon>Pseudomonadati</taxon>
        <taxon>Pseudomonadota</taxon>
        <taxon>Betaproteobacteria</taxon>
        <taxon>Burkholderiales</taxon>
        <taxon>Oxalobacteraceae</taxon>
        <taxon>Oxalobacter</taxon>
    </lineage>
</organism>
<keyword evidence="1" id="KW-1133">Transmembrane helix</keyword>
<sequence length="258" mass="28857">MLPSIPLSSVIFKKPASGSGAVVEMLAKNGEEIMISEPGTPDPVIFTGDMPMAFFRELGFFSGAHDELVLDTRHYRPAGFGFMQGRSRAAFGDIRNWLESGEVQEMVDEAPASLEQSQFTTTIYTLDDAFPDEEFSVDEIAQEGLSHLEDGAVKEVEEAHYIGERYLTTPNLTKLTIGLVIMQFVLIFILPPPIEAIKDALYICVGSMIVLALSFIFFEKRNPDHSSLRIRRYIWLCLIVFNISMLLAYVMAGRVMMI</sequence>
<name>A0A9E9LV38_9BURK</name>
<dbReference type="RefSeq" id="WP_269308716.1">
    <property type="nucleotide sequence ID" value="NZ_CP098242.1"/>
</dbReference>
<feature type="transmembrane region" description="Helical" evidence="1">
    <location>
        <begin position="200"/>
        <end position="218"/>
    </location>
</feature>